<accession>A0ABM0JLA1</accession>
<dbReference type="RefSeq" id="XP_005096369.1">
    <property type="nucleotide sequence ID" value="XM_005096312.3"/>
</dbReference>
<organism evidence="2 3">
    <name type="scientific">Aplysia californica</name>
    <name type="common">California sea hare</name>
    <dbReference type="NCBI Taxonomy" id="6500"/>
    <lineage>
        <taxon>Eukaryota</taxon>
        <taxon>Metazoa</taxon>
        <taxon>Spiralia</taxon>
        <taxon>Lophotrochozoa</taxon>
        <taxon>Mollusca</taxon>
        <taxon>Gastropoda</taxon>
        <taxon>Heterobranchia</taxon>
        <taxon>Euthyneura</taxon>
        <taxon>Tectipleura</taxon>
        <taxon>Aplysiida</taxon>
        <taxon>Aplysioidea</taxon>
        <taxon>Aplysiidae</taxon>
        <taxon>Aplysia</taxon>
    </lineage>
</organism>
<evidence type="ECO:0000256" key="1">
    <source>
        <dbReference type="SAM" id="MobiDB-lite"/>
    </source>
</evidence>
<dbReference type="SUPFAM" id="SSF56784">
    <property type="entry name" value="HAD-like"/>
    <property type="match status" value="1"/>
</dbReference>
<keyword evidence="2" id="KW-1185">Reference proteome</keyword>
<protein>
    <submittedName>
        <fullName evidence="3">Bifunctional polynucleotide phosphatase/kinase</fullName>
    </submittedName>
</protein>
<sequence>MSGGRPKRKAVTDTETKAKKARGETELGDGLVWRDIGDGKGIGVSGACPLMALISDCLEGRTKIAGFDIDFTVIKTASGRKFAIGSNDWEFWDEKVPEKLRELHKDGYRVVFFTNQAGIEKGKVTPQSFRDKAEAIIKELEIPVLVFASTGTSQYRKPSSCMWDHFVENFNNGVEVDKKKSIYVGDAAGRAKEWAPGKPKDFSCSDRMFAANIGVKFSTPEEFFYNEAAAKFSWGSLDPDAFLAKNPAITKANDKSSFASKAQELVMLVGPPASGKSTFRQRYLEPHGYVAVNRDTLGTAEKCLKVAKEAISSGKSVVVDNTNPSASARAPFIKLAKDKGIPCRCFWLQTPLDLAHHLNLFRQNQTEGKCRRVPDVGYNVFKKNFEEPKSTEGFSVTKVDFKPRFDSITDERLFKQWTV</sequence>
<dbReference type="Gene3D" id="3.40.50.300">
    <property type="entry name" value="P-loop containing nucleotide triphosphate hydrolases"/>
    <property type="match status" value="1"/>
</dbReference>
<proteinExistence type="predicted"/>
<evidence type="ECO:0000313" key="3">
    <source>
        <dbReference type="RefSeq" id="XP_005096369.1"/>
    </source>
</evidence>
<dbReference type="PANTHER" id="PTHR12083:SF18">
    <property type="entry name" value="BIFUNCTIONAL POLYNUCLEOTIDE PHOSPHATASE_KINASE"/>
    <property type="match status" value="1"/>
</dbReference>
<feature type="region of interest" description="Disordered" evidence="1">
    <location>
        <begin position="1"/>
        <end position="23"/>
    </location>
</feature>
<name>A0ABM0JLA1_APLCA</name>
<dbReference type="NCBIfam" id="TIGR01664">
    <property type="entry name" value="DNA-3'-Pase"/>
    <property type="match status" value="1"/>
</dbReference>
<dbReference type="NCBIfam" id="TIGR01662">
    <property type="entry name" value="HAD-SF-IIIA"/>
    <property type="match status" value="1"/>
</dbReference>
<dbReference type="InterPro" id="IPR036412">
    <property type="entry name" value="HAD-like_sf"/>
</dbReference>
<dbReference type="CDD" id="cd01625">
    <property type="entry name" value="HAD_PNP"/>
    <property type="match status" value="1"/>
</dbReference>
<dbReference type="Pfam" id="PF13671">
    <property type="entry name" value="AAA_33"/>
    <property type="match status" value="1"/>
</dbReference>
<dbReference type="Pfam" id="PF08645">
    <property type="entry name" value="PNK3P"/>
    <property type="match status" value="1"/>
</dbReference>
<dbReference type="InterPro" id="IPR013954">
    <property type="entry name" value="PNK3P"/>
</dbReference>
<dbReference type="PANTHER" id="PTHR12083">
    <property type="entry name" value="BIFUNCTIONAL POLYNUCLEOTIDE PHOSPHATASE/KINASE"/>
    <property type="match status" value="1"/>
</dbReference>
<dbReference type="Proteomes" id="UP000694888">
    <property type="component" value="Unplaced"/>
</dbReference>
<dbReference type="Gene3D" id="3.40.50.1000">
    <property type="entry name" value="HAD superfamily/HAD-like"/>
    <property type="match status" value="1"/>
</dbReference>
<dbReference type="InterPro" id="IPR023214">
    <property type="entry name" value="HAD_sf"/>
</dbReference>
<dbReference type="InterPro" id="IPR027417">
    <property type="entry name" value="P-loop_NTPase"/>
</dbReference>
<dbReference type="InterPro" id="IPR006551">
    <property type="entry name" value="Polynucleotide_phosphatase"/>
</dbReference>
<dbReference type="InterPro" id="IPR006549">
    <property type="entry name" value="HAD-SF_hydro_IIIA"/>
</dbReference>
<feature type="compositionally biased region" description="Basic and acidic residues" evidence="1">
    <location>
        <begin position="10"/>
        <end position="23"/>
    </location>
</feature>
<dbReference type="SUPFAM" id="SSF52540">
    <property type="entry name" value="P-loop containing nucleoside triphosphate hydrolases"/>
    <property type="match status" value="1"/>
</dbReference>
<reference evidence="3" key="1">
    <citation type="submission" date="2025-08" db="UniProtKB">
        <authorList>
            <consortium name="RefSeq"/>
        </authorList>
    </citation>
    <scope>IDENTIFICATION</scope>
</reference>
<evidence type="ECO:0000313" key="2">
    <source>
        <dbReference type="Proteomes" id="UP000694888"/>
    </source>
</evidence>
<dbReference type="GeneID" id="101861884"/>
<gene>
    <name evidence="3" type="primary">LOC101861884</name>
</gene>